<feature type="transmembrane region" description="Helical" evidence="1">
    <location>
        <begin position="6"/>
        <end position="29"/>
    </location>
</feature>
<protein>
    <submittedName>
        <fullName evidence="2">Putative Integral membrane protein</fullName>
    </submittedName>
</protein>
<dbReference type="AlphaFoldDB" id="A0A1U6JET8"/>
<feature type="transmembrane region" description="Helical" evidence="1">
    <location>
        <begin position="101"/>
        <end position="125"/>
    </location>
</feature>
<dbReference type="OrthoDB" id="9766854at2"/>
<reference evidence="3" key="1">
    <citation type="submission" date="2017-03" db="EMBL/GenBank/DDBJ databases">
        <authorList>
            <person name="Falquet L."/>
            <person name="Falquet L."/>
        </authorList>
    </citation>
    <scope>NUCLEOTIDE SEQUENCE [LARGE SCALE GENOMIC DNA]</scope>
</reference>
<sequence length="186" mass="19895">MKKNDSFKIILMSLCAAFNIVVGFLVVGLKLPIYLDTIGTFFAAFFFGPIAGMITGIATATISGLSFDPVSLYFIPVQAIIGYIAGSLYKKGFFKGKLIPVGIIIVTIISSIVAATIAAFVFGGITSSGSSLIVFYLKETGVNLVTSVFSTQILTDILDKSICVILVLTILKGIPNRLKDKYELCK</sequence>
<evidence type="ECO:0000313" key="2">
    <source>
        <dbReference type="EMBL" id="SLK18841.1"/>
    </source>
</evidence>
<dbReference type="GO" id="GO:0022857">
    <property type="term" value="F:transmembrane transporter activity"/>
    <property type="evidence" value="ECO:0007669"/>
    <property type="project" value="InterPro"/>
</dbReference>
<feature type="transmembrane region" description="Helical" evidence="1">
    <location>
        <begin position="41"/>
        <end position="64"/>
    </location>
</feature>
<keyword evidence="1" id="KW-0812">Transmembrane</keyword>
<feature type="transmembrane region" description="Helical" evidence="1">
    <location>
        <begin position="70"/>
        <end position="89"/>
    </location>
</feature>
<proteinExistence type="predicted"/>
<evidence type="ECO:0000256" key="1">
    <source>
        <dbReference type="SAM" id="Phobius"/>
    </source>
</evidence>
<dbReference type="RefSeq" id="WP_079481424.1">
    <property type="nucleotide sequence ID" value="NZ_CBML010000006.1"/>
</dbReference>
<dbReference type="Proteomes" id="UP000190476">
    <property type="component" value="Chromosome I"/>
</dbReference>
<dbReference type="Gene3D" id="1.10.1760.20">
    <property type="match status" value="1"/>
</dbReference>
<keyword evidence="1" id="KW-0472">Membrane</keyword>
<dbReference type="GeneID" id="66301888"/>
<gene>
    <name evidence="2" type="ORF">CCH01_15570</name>
</gene>
<dbReference type="InterPro" id="IPR024529">
    <property type="entry name" value="ECF_trnsprt_substrate-spec"/>
</dbReference>
<organism evidence="2 3">
    <name type="scientific">Clostridium chauvoei JF4335</name>
    <dbReference type="NCBI Taxonomy" id="1351755"/>
    <lineage>
        <taxon>Bacteria</taxon>
        <taxon>Bacillati</taxon>
        <taxon>Bacillota</taxon>
        <taxon>Clostridia</taxon>
        <taxon>Eubacteriales</taxon>
        <taxon>Clostridiaceae</taxon>
        <taxon>Clostridium</taxon>
    </lineage>
</organism>
<dbReference type="STRING" id="1351755.CCH01_15570"/>
<name>A0A1U6JET8_9CLOT</name>
<keyword evidence="3" id="KW-1185">Reference proteome</keyword>
<accession>A0A1U6JET8</accession>
<evidence type="ECO:0000313" key="3">
    <source>
        <dbReference type="Proteomes" id="UP000190476"/>
    </source>
</evidence>
<dbReference type="Pfam" id="PF12822">
    <property type="entry name" value="ECF_trnsprt"/>
    <property type="match status" value="1"/>
</dbReference>
<keyword evidence="1" id="KW-1133">Transmembrane helix</keyword>
<dbReference type="EMBL" id="LT799839">
    <property type="protein sequence ID" value="SLK18841.1"/>
    <property type="molecule type" value="Genomic_DNA"/>
</dbReference>